<evidence type="ECO:0000313" key="2">
    <source>
        <dbReference type="Proteomes" id="UP001439008"/>
    </source>
</evidence>
<reference evidence="1 2" key="1">
    <citation type="journal article" date="2024" name="BMC Biol.">
        <title>Comparative genomics of Ascetosporea gives new insight into the evolutionary basis for animal parasitism in Rhizaria.</title>
        <authorList>
            <person name="Hiltunen Thoren M."/>
            <person name="Onut-Brannstrom I."/>
            <person name="Alfjorden A."/>
            <person name="Peckova H."/>
            <person name="Swords F."/>
            <person name="Hooper C."/>
            <person name="Holzer A.S."/>
            <person name="Bass D."/>
            <person name="Burki F."/>
        </authorList>
    </citation>
    <scope>NUCLEOTIDE SEQUENCE [LARGE SCALE GENOMIC DNA]</scope>
    <source>
        <strain evidence="1">20-A016</strain>
    </source>
</reference>
<dbReference type="Proteomes" id="UP001439008">
    <property type="component" value="Unassembled WGS sequence"/>
</dbReference>
<sequence length="170" mass="18907">MVKDVSDSELAERLHREISLTPPPHIFKLRYNGSVLEYVRKLPLFVVLDVIAKSVNHFFDSAIIGSLYYLDTASGIGASAGVLSHDISQVFSLSKVSWRVHSLSFLRVVEEGVCVFLCSRLFSRFAWRHLGLFYSQVHQEHTAVHSVALGRELPILGAVGPSSSYYAQAS</sequence>
<organism evidence="1 2">
    <name type="scientific">Bonamia ostreae</name>
    <dbReference type="NCBI Taxonomy" id="126728"/>
    <lineage>
        <taxon>Eukaryota</taxon>
        <taxon>Sar</taxon>
        <taxon>Rhizaria</taxon>
        <taxon>Endomyxa</taxon>
        <taxon>Ascetosporea</taxon>
        <taxon>Haplosporida</taxon>
        <taxon>Bonamia</taxon>
    </lineage>
</organism>
<keyword evidence="2" id="KW-1185">Reference proteome</keyword>
<accession>A0ABV2AF71</accession>
<proteinExistence type="predicted"/>
<dbReference type="EMBL" id="JBDODL010000042">
    <property type="protein sequence ID" value="MES1918325.1"/>
    <property type="molecule type" value="Genomic_DNA"/>
</dbReference>
<name>A0ABV2AF71_9EUKA</name>
<comment type="caution">
    <text evidence="1">The sequence shown here is derived from an EMBL/GenBank/DDBJ whole genome shotgun (WGS) entry which is preliminary data.</text>
</comment>
<gene>
    <name evidence="1" type="ORF">MHBO_000307</name>
</gene>
<protein>
    <submittedName>
        <fullName evidence="1">Uncharacterized protein</fullName>
    </submittedName>
</protein>
<evidence type="ECO:0000313" key="1">
    <source>
        <dbReference type="EMBL" id="MES1918325.1"/>
    </source>
</evidence>